<dbReference type="AlphaFoldDB" id="A0A1I2WM48"/>
<reference evidence="1 2" key="1">
    <citation type="submission" date="2016-10" db="EMBL/GenBank/DDBJ databases">
        <authorList>
            <person name="de Groot N.N."/>
        </authorList>
    </citation>
    <scope>NUCLEOTIDE SEQUENCE [LARGE SCALE GENOMIC DNA]</scope>
    <source>
        <strain evidence="1 2">DSM 18684</strain>
    </source>
</reference>
<evidence type="ECO:0000313" key="2">
    <source>
        <dbReference type="Proteomes" id="UP000199666"/>
    </source>
</evidence>
<proteinExistence type="predicted"/>
<gene>
    <name evidence="1" type="ORF">SAMN04489864_104155</name>
</gene>
<dbReference type="EMBL" id="FOPP01000004">
    <property type="protein sequence ID" value="SFH02365.1"/>
    <property type="molecule type" value="Genomic_DNA"/>
</dbReference>
<evidence type="ECO:0000313" key="1">
    <source>
        <dbReference type="EMBL" id="SFH02365.1"/>
    </source>
</evidence>
<name>A0A1I2WM48_9SPHI</name>
<sequence>MLILAYRHFAYKYSIFKSKYTLLFKIQYFERTKANIRNNRPGPILGRK</sequence>
<accession>A0A1I2WM48</accession>
<dbReference type="Proteomes" id="UP000199666">
    <property type="component" value="Unassembled WGS sequence"/>
</dbReference>
<protein>
    <submittedName>
        <fullName evidence="1">Uncharacterized protein</fullName>
    </submittedName>
</protein>
<organism evidence="1 2">
    <name type="scientific">Pedobacter insulae</name>
    <dbReference type="NCBI Taxonomy" id="414048"/>
    <lineage>
        <taxon>Bacteria</taxon>
        <taxon>Pseudomonadati</taxon>
        <taxon>Bacteroidota</taxon>
        <taxon>Sphingobacteriia</taxon>
        <taxon>Sphingobacteriales</taxon>
        <taxon>Sphingobacteriaceae</taxon>
        <taxon>Pedobacter</taxon>
    </lineage>
</organism>
<keyword evidence="2" id="KW-1185">Reference proteome</keyword>